<proteinExistence type="predicted"/>
<accession>A0AAN1WHN1</accession>
<sequence length="109" mass="12271">MNNVRRLKSIKWLIYGIIALLTALVISFGIVAPESVKAISAFNANQSLAFVLLRLGLYIGLYVKWKSIVKSFKTDVPEHRIVQSRKSMLSIIVIYEILVGFNIFKLMGA</sequence>
<dbReference type="KEGG" id="marq:MARGE09_P1952"/>
<protein>
    <submittedName>
        <fullName evidence="2">Uncharacterized protein</fullName>
    </submittedName>
</protein>
<dbReference type="Proteomes" id="UP001320119">
    <property type="component" value="Chromosome"/>
</dbReference>
<feature type="transmembrane region" description="Helical" evidence="1">
    <location>
        <begin position="88"/>
        <end position="107"/>
    </location>
</feature>
<name>A0AAN1WHN1_9GAMM</name>
<evidence type="ECO:0000256" key="1">
    <source>
        <dbReference type="SAM" id="Phobius"/>
    </source>
</evidence>
<organism evidence="2 3">
    <name type="scientific">Marinagarivorans cellulosilyticus</name>
    <dbReference type="NCBI Taxonomy" id="2721545"/>
    <lineage>
        <taxon>Bacteria</taxon>
        <taxon>Pseudomonadati</taxon>
        <taxon>Pseudomonadota</taxon>
        <taxon>Gammaproteobacteria</taxon>
        <taxon>Cellvibrionales</taxon>
        <taxon>Cellvibrionaceae</taxon>
        <taxon>Marinagarivorans</taxon>
    </lineage>
</organism>
<evidence type="ECO:0000313" key="3">
    <source>
        <dbReference type="Proteomes" id="UP001320119"/>
    </source>
</evidence>
<keyword evidence="1" id="KW-1133">Transmembrane helix</keyword>
<keyword evidence="1" id="KW-0812">Transmembrane</keyword>
<keyword evidence="1" id="KW-0472">Membrane</keyword>
<dbReference type="RefSeq" id="WP_236987229.1">
    <property type="nucleotide sequence ID" value="NZ_AP023086.1"/>
</dbReference>
<dbReference type="EMBL" id="AP023086">
    <property type="protein sequence ID" value="BCD97751.1"/>
    <property type="molecule type" value="Genomic_DNA"/>
</dbReference>
<feature type="transmembrane region" description="Helical" evidence="1">
    <location>
        <begin position="44"/>
        <end position="63"/>
    </location>
</feature>
<evidence type="ECO:0000313" key="2">
    <source>
        <dbReference type="EMBL" id="BCD97751.1"/>
    </source>
</evidence>
<dbReference type="AlphaFoldDB" id="A0AAN1WHN1"/>
<feature type="transmembrane region" description="Helical" evidence="1">
    <location>
        <begin position="12"/>
        <end position="32"/>
    </location>
</feature>
<gene>
    <name evidence="2" type="ORF">MARGE09_P1952</name>
</gene>
<reference evidence="2 3" key="1">
    <citation type="journal article" date="2022" name="IScience">
        <title>An ultrasensitive nanofiber-based assay for enzymatic hydrolysis and deep-sea microbial degradation of cellulose.</title>
        <authorList>
            <person name="Tsudome M."/>
            <person name="Tachioka M."/>
            <person name="Miyazaki M."/>
            <person name="Uchimura K."/>
            <person name="Tsuda M."/>
            <person name="Takaki Y."/>
            <person name="Deguchi S."/>
        </authorList>
    </citation>
    <scope>NUCLEOTIDE SEQUENCE [LARGE SCALE GENOMIC DNA]</scope>
    <source>
        <strain evidence="2 3">GE09</strain>
    </source>
</reference>
<keyword evidence="3" id="KW-1185">Reference proteome</keyword>